<gene>
    <name evidence="1" type="ORF">AVEN_272760_1</name>
</gene>
<protein>
    <submittedName>
        <fullName evidence="1">Uncharacterized protein</fullName>
    </submittedName>
</protein>
<dbReference type="EMBL" id="BGPR01034949">
    <property type="protein sequence ID" value="GBO09568.1"/>
    <property type="molecule type" value="Genomic_DNA"/>
</dbReference>
<dbReference type="Proteomes" id="UP000499080">
    <property type="component" value="Unassembled WGS sequence"/>
</dbReference>
<feature type="non-terminal residue" evidence="1">
    <location>
        <position position="1"/>
    </location>
</feature>
<name>A0A4Y2U9S2_ARAVE</name>
<accession>A0A4Y2U9S2</accession>
<evidence type="ECO:0000313" key="1">
    <source>
        <dbReference type="EMBL" id="GBO09568.1"/>
    </source>
</evidence>
<dbReference type="AlphaFoldDB" id="A0A4Y2U9S2"/>
<proteinExistence type="predicted"/>
<evidence type="ECO:0000313" key="2">
    <source>
        <dbReference type="Proteomes" id="UP000499080"/>
    </source>
</evidence>
<organism evidence="1 2">
    <name type="scientific">Araneus ventricosus</name>
    <name type="common">Orbweaver spider</name>
    <name type="synonym">Epeira ventricosa</name>
    <dbReference type="NCBI Taxonomy" id="182803"/>
    <lineage>
        <taxon>Eukaryota</taxon>
        <taxon>Metazoa</taxon>
        <taxon>Ecdysozoa</taxon>
        <taxon>Arthropoda</taxon>
        <taxon>Chelicerata</taxon>
        <taxon>Arachnida</taxon>
        <taxon>Araneae</taxon>
        <taxon>Araneomorphae</taxon>
        <taxon>Entelegynae</taxon>
        <taxon>Araneoidea</taxon>
        <taxon>Araneidae</taxon>
        <taxon>Araneus</taxon>
    </lineage>
</organism>
<sequence length="114" mass="13416">RNQQDNLKWSYLPTCLSVRSQLKNGRRDSFGTKVGILTAMAQPHPRKVRSVIEGGQFNTDHYCIHVQEREPSYLSGAFSSTYSWFPRWDEPTRYIYRCHEGNNTLVQERPHRCK</sequence>
<reference evidence="1 2" key="1">
    <citation type="journal article" date="2019" name="Sci. Rep.">
        <title>Orb-weaving spider Araneus ventricosus genome elucidates the spidroin gene catalogue.</title>
        <authorList>
            <person name="Kono N."/>
            <person name="Nakamura H."/>
            <person name="Ohtoshi R."/>
            <person name="Moran D.A.P."/>
            <person name="Shinohara A."/>
            <person name="Yoshida Y."/>
            <person name="Fujiwara M."/>
            <person name="Mori M."/>
            <person name="Tomita M."/>
            <person name="Arakawa K."/>
        </authorList>
    </citation>
    <scope>NUCLEOTIDE SEQUENCE [LARGE SCALE GENOMIC DNA]</scope>
</reference>
<keyword evidence="2" id="KW-1185">Reference proteome</keyword>
<comment type="caution">
    <text evidence="1">The sequence shown here is derived from an EMBL/GenBank/DDBJ whole genome shotgun (WGS) entry which is preliminary data.</text>
</comment>